<dbReference type="EMBL" id="JH604637">
    <property type="protein sequence ID" value="EHY64937.1"/>
    <property type="molecule type" value="Genomic_DNA"/>
</dbReference>
<dbReference type="HOGENOM" id="CLU_956743_0_0_1"/>
<organism evidence="2">
    <name type="scientific">Nematocida ausubeli (strain ATCC PRA-371 / ERTm2)</name>
    <name type="common">Nematode killer fungus</name>
    <dbReference type="NCBI Taxonomy" id="1913371"/>
    <lineage>
        <taxon>Eukaryota</taxon>
        <taxon>Fungi</taxon>
        <taxon>Fungi incertae sedis</taxon>
        <taxon>Microsporidia</taxon>
        <taxon>Nematocida</taxon>
    </lineage>
</organism>
<keyword evidence="1" id="KW-1133">Transmembrane helix</keyword>
<feature type="transmembrane region" description="Helical" evidence="1">
    <location>
        <begin position="261"/>
        <end position="283"/>
    </location>
</feature>
<keyword evidence="1" id="KW-0472">Membrane</keyword>
<feature type="transmembrane region" description="Helical" evidence="1">
    <location>
        <begin position="149"/>
        <end position="174"/>
    </location>
</feature>
<dbReference type="Proteomes" id="UP000005622">
    <property type="component" value="Unassembled WGS sequence"/>
</dbReference>
<sequence length="308" mass="35755">MILDIIYKKTKKINKFNMNEFIGCEEINHSQATDPPYYNNYIHRVSLVKHRSGHIYPVMYVKEAQKDAIQVHSSETFYNSAFEKNSAIKDTTFSRFFNSLYNLFVCIFVDMQYHYSMFYSVIVILTSSIGALGPDNLHHSVYNSDSLALYRFINLACLVPGVFVYMICMLYLMIYQANIDLSNRKAWVTKKLTIGFNVIGCIFCGFIVWYLLPCGLFCTLMNLFIRMKILHMVVAIISLIIPSEWTKGRNIIFFTHGQNNSLSICSVLYVKYTLLLFWISMAVDIQMKQTEKLCMQPCMFSGEIYNSL</sequence>
<gene>
    <name evidence="2" type="ORF">NERG_01993</name>
</gene>
<name>H8ZEH2_NEMA1</name>
<feature type="transmembrane region" description="Helical" evidence="1">
    <location>
        <begin position="224"/>
        <end position="241"/>
    </location>
</feature>
<evidence type="ECO:0000256" key="1">
    <source>
        <dbReference type="SAM" id="Phobius"/>
    </source>
</evidence>
<dbReference type="AlphaFoldDB" id="H8ZEH2"/>
<keyword evidence="1" id="KW-0812">Transmembrane</keyword>
<accession>H8ZEH2</accession>
<feature type="transmembrane region" description="Helical" evidence="1">
    <location>
        <begin position="194"/>
        <end position="212"/>
    </location>
</feature>
<protein>
    <submittedName>
        <fullName evidence="2">Uncharacterized protein</fullName>
    </submittedName>
</protein>
<evidence type="ECO:0000313" key="2">
    <source>
        <dbReference type="EMBL" id="EHY64937.1"/>
    </source>
</evidence>
<proteinExistence type="predicted"/>
<reference evidence="2" key="1">
    <citation type="submission" date="2011-03" db="EMBL/GenBank/DDBJ databases">
        <title>The Genome Sequence of Nematocida sp1 strain ERTm2.</title>
        <authorList>
            <consortium name="The Broad Institute Genome Sequencing Platform"/>
            <consortium name="The Broad Institute Genome Sequencing Center for Infectious Disease"/>
            <person name="Cuomo C."/>
            <person name="Troemel E."/>
            <person name="Young S.K."/>
            <person name="Zeng Q."/>
            <person name="Gargeya S."/>
            <person name="Fitzgerald M."/>
            <person name="Haas B."/>
            <person name="Abouelleil A."/>
            <person name="Alvarado L."/>
            <person name="Arachchi H.M."/>
            <person name="Berlin A."/>
            <person name="Brown A."/>
            <person name="Chapman S.B."/>
            <person name="Chen Z."/>
            <person name="Dunbar C."/>
            <person name="Freedman E."/>
            <person name="Gearin G."/>
            <person name="Gellesch M."/>
            <person name="Goldberg J."/>
            <person name="Griggs A."/>
            <person name="Gujja S."/>
            <person name="Heilman E.R."/>
            <person name="Heiman D."/>
            <person name="Howarth C."/>
            <person name="Larson L."/>
            <person name="Lui A."/>
            <person name="MacDonald P.J.P."/>
            <person name="Mehta T."/>
            <person name="Montmayeur A."/>
            <person name="Murphy C."/>
            <person name="Neiman D."/>
            <person name="Pearson M."/>
            <person name="Priest M."/>
            <person name="Roberts A."/>
            <person name="Saif S."/>
            <person name="Shea T."/>
            <person name="Shenoy N."/>
            <person name="Sisk P."/>
            <person name="Stolte C."/>
            <person name="Sykes S."/>
            <person name="White J."/>
            <person name="Yandava C."/>
            <person name="Wortman J."/>
            <person name="Nusbaum C."/>
            <person name="Birren B."/>
        </authorList>
    </citation>
    <scope>NUCLEOTIDE SEQUENCE</scope>
    <source>
        <strain evidence="2">ERTm2</strain>
    </source>
</reference>
<feature type="transmembrane region" description="Helical" evidence="1">
    <location>
        <begin position="117"/>
        <end position="137"/>
    </location>
</feature>